<gene>
    <name evidence="3" type="ORF">NCTC12929_01821</name>
</gene>
<accession>A0A7Z8YQP1</accession>
<dbReference type="EMBL" id="UYIV01000001">
    <property type="protein sequence ID" value="VDH05217.1"/>
    <property type="molecule type" value="Genomic_DNA"/>
</dbReference>
<reference evidence="3 4" key="1">
    <citation type="submission" date="2018-11" db="EMBL/GenBank/DDBJ databases">
        <authorList>
            <consortium name="Pathogen Informatics"/>
        </authorList>
    </citation>
    <scope>NUCLEOTIDE SEQUENCE [LARGE SCALE GENOMIC DNA]</scope>
    <source>
        <strain evidence="3 4">NCTC12929</strain>
    </source>
</reference>
<sequence length="420" mass="49067">MYEFYSQFYFFLIFVEMKTVLLFLGCLPAIFFGQNIQGIQLFNPKTNDQTAIIALGESLVLRFDDLDNTSTRYRYTLKHYDRNWEDDGLFYSEYAAGPLNAVIEDFEFSFNTLQKYTHYHLTLPNDKIKMKISGNYEIIVYKDSPRQPVFTKRFSVYENGVEIAVRQSRMSVPPSSLAKNQRIEVMGIAQNAELLSNANSFGLTVLQNNNWQTAKTNIPSSGVMGNKLAYQQLDLAFSGNNQFFYFDNKNMNMGFDRVAGGEIIDGVNHTYLHPIMAYPLTYQYQPDVNGAYYFRRNDLGIERNADKEGDYAWVYFYLDSEPYDKEIYILGAFNEYKADEKHKMFYDTEKQQYVAKIYLKQGFYNYILATKETDGKLNFGEINGNFWETSNLYQALLYYRPFGRNYDGILGYGELRKQIR</sequence>
<proteinExistence type="predicted"/>
<feature type="domain" description="Type 9 secretion system plug protein N-terminal" evidence="2">
    <location>
        <begin position="36"/>
        <end position="158"/>
    </location>
</feature>
<dbReference type="AlphaFoldDB" id="A0A7Z8YQP1"/>
<dbReference type="InterPro" id="IPR031345">
    <property type="entry name" value="T9SS_Plug_N"/>
</dbReference>
<dbReference type="Pfam" id="PF17116">
    <property type="entry name" value="T9SS_plug_1st"/>
    <property type="match status" value="1"/>
</dbReference>
<keyword evidence="1" id="KW-1133">Transmembrane helix</keyword>
<feature type="transmembrane region" description="Helical" evidence="1">
    <location>
        <begin position="6"/>
        <end position="32"/>
    </location>
</feature>
<name>A0A7Z8YQP1_9FLAO</name>
<dbReference type="Proteomes" id="UP000270205">
    <property type="component" value="Unassembled WGS sequence"/>
</dbReference>
<keyword evidence="1" id="KW-0812">Transmembrane</keyword>
<evidence type="ECO:0000313" key="3">
    <source>
        <dbReference type="EMBL" id="VDH05217.1"/>
    </source>
</evidence>
<organism evidence="3 4">
    <name type="scientific">Bergeyella zoohelcum</name>
    <dbReference type="NCBI Taxonomy" id="1015"/>
    <lineage>
        <taxon>Bacteria</taxon>
        <taxon>Pseudomonadati</taxon>
        <taxon>Bacteroidota</taxon>
        <taxon>Flavobacteriia</taxon>
        <taxon>Flavobacteriales</taxon>
        <taxon>Weeksellaceae</taxon>
        <taxon>Bergeyella</taxon>
    </lineage>
</organism>
<evidence type="ECO:0000256" key="1">
    <source>
        <dbReference type="SAM" id="Phobius"/>
    </source>
</evidence>
<evidence type="ECO:0000313" key="4">
    <source>
        <dbReference type="Proteomes" id="UP000270205"/>
    </source>
</evidence>
<keyword evidence="1" id="KW-0472">Membrane</keyword>
<evidence type="ECO:0000259" key="2">
    <source>
        <dbReference type="Pfam" id="PF17116"/>
    </source>
</evidence>
<comment type="caution">
    <text evidence="3">The sequence shown here is derived from an EMBL/GenBank/DDBJ whole genome shotgun (WGS) entry which is preliminary data.</text>
</comment>
<protein>
    <recommendedName>
        <fullName evidence="2">Type 9 secretion system plug protein N-terminal domain-containing protein</fullName>
    </recommendedName>
</protein>